<proteinExistence type="predicted"/>
<dbReference type="AlphaFoldDB" id="A0A1R1AW52"/>
<keyword evidence="1" id="KW-1133">Transmembrane helix</keyword>
<dbReference type="RefSeq" id="WP_076325158.1">
    <property type="nucleotide sequence ID" value="NZ_MRTF01000009.1"/>
</dbReference>
<dbReference type="OrthoDB" id="4557830at2"/>
<keyword evidence="1" id="KW-0472">Membrane</keyword>
<comment type="caution">
    <text evidence="2">The sequence shown here is derived from an EMBL/GenBank/DDBJ whole genome shotgun (WGS) entry which is preliminary data.</text>
</comment>
<evidence type="ECO:0000313" key="2">
    <source>
        <dbReference type="EMBL" id="OME89732.1"/>
    </source>
</evidence>
<evidence type="ECO:0000256" key="1">
    <source>
        <dbReference type="SAM" id="Phobius"/>
    </source>
</evidence>
<feature type="transmembrane region" description="Helical" evidence="1">
    <location>
        <begin position="7"/>
        <end position="26"/>
    </location>
</feature>
<sequence length="112" mass="12391">MFKVLNLAIRFILELILLFSIGYWGFHYGSGLMAQVALGIGLPLLAAVIWGMTISPKARIKLPHAVVLLIEFLIFATAVACQVSSGFITFAIVFAFVALVNRLIVIKWRMQP</sequence>
<keyword evidence="1" id="KW-0812">Transmembrane</keyword>
<name>A0A1R1AW52_PAELA</name>
<protein>
    <recommendedName>
        <fullName evidence="4">DUF2568 domain-containing protein</fullName>
    </recommendedName>
</protein>
<feature type="transmembrane region" description="Helical" evidence="1">
    <location>
        <begin position="86"/>
        <end position="105"/>
    </location>
</feature>
<organism evidence="2 3">
    <name type="scientific">Paenibacillus lautus</name>
    <name type="common">Bacillus lautus</name>
    <dbReference type="NCBI Taxonomy" id="1401"/>
    <lineage>
        <taxon>Bacteria</taxon>
        <taxon>Bacillati</taxon>
        <taxon>Bacillota</taxon>
        <taxon>Bacilli</taxon>
        <taxon>Bacillales</taxon>
        <taxon>Paenibacillaceae</taxon>
        <taxon>Paenibacillus</taxon>
    </lineage>
</organism>
<gene>
    <name evidence="2" type="ORF">BK123_25545</name>
</gene>
<feature type="transmembrane region" description="Helical" evidence="1">
    <location>
        <begin position="62"/>
        <end position="80"/>
    </location>
</feature>
<dbReference type="EMBL" id="MRTF01000009">
    <property type="protein sequence ID" value="OME89732.1"/>
    <property type="molecule type" value="Genomic_DNA"/>
</dbReference>
<evidence type="ECO:0008006" key="4">
    <source>
        <dbReference type="Google" id="ProtNLM"/>
    </source>
</evidence>
<dbReference type="Pfam" id="PF10823">
    <property type="entry name" value="DUF2568"/>
    <property type="match status" value="1"/>
</dbReference>
<dbReference type="Proteomes" id="UP000187074">
    <property type="component" value="Unassembled WGS sequence"/>
</dbReference>
<dbReference type="STRING" id="1401.BK123_25545"/>
<feature type="transmembrane region" description="Helical" evidence="1">
    <location>
        <begin position="32"/>
        <end position="50"/>
    </location>
</feature>
<evidence type="ECO:0000313" key="3">
    <source>
        <dbReference type="Proteomes" id="UP000187074"/>
    </source>
</evidence>
<dbReference type="InterPro" id="IPR021214">
    <property type="entry name" value="DUF2568"/>
</dbReference>
<accession>A0A1R1AW52</accession>
<reference evidence="2 3" key="1">
    <citation type="submission" date="2016-11" db="EMBL/GenBank/DDBJ databases">
        <title>Paenibacillus species isolates.</title>
        <authorList>
            <person name="Beno S.M."/>
        </authorList>
    </citation>
    <scope>NUCLEOTIDE SEQUENCE [LARGE SCALE GENOMIC DNA]</scope>
    <source>
        <strain evidence="2 3">FSL F4-0100</strain>
    </source>
</reference>